<feature type="transmembrane region" description="Helical" evidence="1">
    <location>
        <begin position="12"/>
        <end position="31"/>
    </location>
</feature>
<dbReference type="EMBL" id="AP006627">
    <property type="protein sequence ID" value="BAD63899.1"/>
    <property type="molecule type" value="Genomic_DNA"/>
</dbReference>
<reference evidence="2 3" key="3">
    <citation type="journal article" date="1997" name="Protein Eng.">
        <title>High-resolution crystal structure of M-protease: phylogeny aided analysis of the high-alkaline adaptation mechanism.</title>
        <authorList>
            <person name="Shirai T."/>
            <person name="Suzuki A."/>
            <person name="Yamane T."/>
            <person name="Ashida T."/>
            <person name="Kobayashi T."/>
            <person name="Ito S."/>
        </authorList>
    </citation>
    <scope>NUCLEOTIDE SEQUENCE [LARGE SCALE GENOMIC DNA]</scope>
    <source>
        <strain evidence="2 3">KSM-K16</strain>
    </source>
</reference>
<protein>
    <submittedName>
        <fullName evidence="2">Uncharacterized protein</fullName>
    </submittedName>
</protein>
<sequence length="33" mass="3602">MSAEEKELFSVGGGLGIMVMLFVWLFADLLIGK</sequence>
<evidence type="ECO:0000313" key="3">
    <source>
        <dbReference type="Proteomes" id="UP000001168"/>
    </source>
</evidence>
<dbReference type="AlphaFoldDB" id="Q5WIA6"/>
<dbReference type="KEGG" id="bcl:ABC1361"/>
<proteinExistence type="predicted"/>
<dbReference type="STRING" id="66692.ABC1361"/>
<reference evidence="2 3" key="5">
    <citation type="journal article" date="2007" name="Extremophiles">
        <title>Intragenomic diversity of the V1 regions of 16S rRNA genes in high-alkaline protease-producing Bacillus clausii spp.</title>
        <authorList>
            <person name="Kageyama Y."/>
            <person name="Takaki Y."/>
            <person name="Shimamura S."/>
            <person name="Nishi S."/>
            <person name="Nogi Y."/>
            <person name="Uchimura K."/>
            <person name="Kobayashi T."/>
            <person name="Hitomi J."/>
            <person name="Ozaki K."/>
            <person name="Kawai S."/>
            <person name="Ito S."/>
            <person name="Horikoshi K."/>
        </authorList>
    </citation>
    <scope>NUCLEOTIDE SEQUENCE [LARGE SCALE GENOMIC DNA]</scope>
    <source>
        <strain evidence="2 3">KSM-K16</strain>
    </source>
</reference>
<organism evidence="2 3">
    <name type="scientific">Shouchella clausii (strain KSM-K16)</name>
    <name type="common">Alkalihalobacillus clausii</name>
    <dbReference type="NCBI Taxonomy" id="66692"/>
    <lineage>
        <taxon>Bacteria</taxon>
        <taxon>Bacillati</taxon>
        <taxon>Bacillota</taxon>
        <taxon>Bacilli</taxon>
        <taxon>Bacillales</taxon>
        <taxon>Bacillaceae</taxon>
        <taxon>Shouchella</taxon>
    </lineage>
</organism>
<reference evidence="2 3" key="2">
    <citation type="journal article" date="1995" name="Appl. Microbiol. Biotechnol.">
        <title>Purification and properties of an alkaline protease from alkalophilic Bacillus sp. KSM-K16.</title>
        <authorList>
            <person name="Kobayashi T."/>
            <person name="Hakamada Y."/>
            <person name="Adachi S."/>
            <person name="Hitomi J."/>
            <person name="Yoshimatsu T."/>
            <person name="Koike K."/>
            <person name="Kawai S."/>
            <person name="Ito S."/>
        </authorList>
    </citation>
    <scope>NUCLEOTIDE SEQUENCE [LARGE SCALE GENOMIC DNA]</scope>
    <source>
        <strain evidence="2 3">KSM-K16</strain>
    </source>
</reference>
<evidence type="ECO:0000256" key="1">
    <source>
        <dbReference type="SAM" id="Phobius"/>
    </source>
</evidence>
<keyword evidence="1" id="KW-0472">Membrane</keyword>
<accession>Q5WIA6</accession>
<gene>
    <name evidence="2" type="ordered locus">ABC1361</name>
</gene>
<evidence type="ECO:0000313" key="2">
    <source>
        <dbReference type="EMBL" id="BAD63899.1"/>
    </source>
</evidence>
<keyword evidence="3" id="KW-1185">Reference proteome</keyword>
<reference evidence="2 3" key="1">
    <citation type="journal article" date="1994" name="J. Ferment. Bioeng.">
        <title>Molecular cloning and nucleotide sequence of the gene for an alkaline protease from the alkalophilic Bacillus sp. KSM-K16.</title>
        <authorList>
            <person name="Hakamada Y."/>
            <person name="Kobayashi T."/>
            <person name="Hitomi J."/>
            <person name="Kawai S."/>
            <person name="Ito S."/>
        </authorList>
    </citation>
    <scope>NUCLEOTIDE SEQUENCE [LARGE SCALE GENOMIC DNA]</scope>
    <source>
        <strain evidence="2 3">KSM-K16</strain>
    </source>
</reference>
<dbReference type="Proteomes" id="UP000001168">
    <property type="component" value="Chromosome"/>
</dbReference>
<dbReference type="HOGENOM" id="CLU_3380585_0_0_9"/>
<keyword evidence="1" id="KW-1133">Transmembrane helix</keyword>
<reference evidence="3" key="4">
    <citation type="submission" date="2003-10" db="EMBL/GenBank/DDBJ databases">
        <title>The complete genome sequence of the alkaliphilic Bacillus clausii KSM-K16.</title>
        <authorList>
            <person name="Takaki Y."/>
            <person name="Kageyama Y."/>
            <person name="Shimamura S."/>
            <person name="Suzuki H."/>
            <person name="Nishi S."/>
            <person name="Hatada Y."/>
            <person name="Kawai S."/>
            <person name="Ito S."/>
            <person name="Horikoshi K."/>
        </authorList>
    </citation>
    <scope>NUCLEOTIDE SEQUENCE [LARGE SCALE GENOMIC DNA]</scope>
    <source>
        <strain evidence="3">KSM-K16</strain>
    </source>
</reference>
<name>Q5WIA6_SHOC1</name>
<keyword evidence="1" id="KW-0812">Transmembrane</keyword>